<feature type="non-terminal residue" evidence="1">
    <location>
        <position position="1"/>
    </location>
</feature>
<dbReference type="Proteomes" id="UP001595075">
    <property type="component" value="Unassembled WGS sequence"/>
</dbReference>
<organism evidence="1 2">
    <name type="scientific">Oculimacula yallundae</name>
    <dbReference type="NCBI Taxonomy" id="86028"/>
    <lineage>
        <taxon>Eukaryota</taxon>
        <taxon>Fungi</taxon>
        <taxon>Dikarya</taxon>
        <taxon>Ascomycota</taxon>
        <taxon>Pezizomycotina</taxon>
        <taxon>Leotiomycetes</taxon>
        <taxon>Helotiales</taxon>
        <taxon>Ploettnerulaceae</taxon>
        <taxon>Oculimacula</taxon>
    </lineage>
</organism>
<proteinExistence type="predicted"/>
<name>A0ABR4BS49_9HELO</name>
<keyword evidence="2" id="KW-1185">Reference proteome</keyword>
<gene>
    <name evidence="1" type="ORF">VTL71DRAFT_9523</name>
</gene>
<dbReference type="EMBL" id="JAZHXI010000022">
    <property type="protein sequence ID" value="KAL2060492.1"/>
    <property type="molecule type" value="Genomic_DNA"/>
</dbReference>
<sequence length="9" mass="1045">VLKAKFLRA</sequence>
<comment type="caution">
    <text evidence="1">The sequence shown here is derived from an EMBL/GenBank/DDBJ whole genome shotgun (WGS) entry which is preliminary data.</text>
</comment>
<evidence type="ECO:0000313" key="2">
    <source>
        <dbReference type="Proteomes" id="UP001595075"/>
    </source>
</evidence>
<evidence type="ECO:0000313" key="1">
    <source>
        <dbReference type="EMBL" id="KAL2060492.1"/>
    </source>
</evidence>
<protein>
    <submittedName>
        <fullName evidence="1">Uncharacterized protein</fullName>
    </submittedName>
</protein>
<accession>A0ABR4BS49</accession>
<reference evidence="1 2" key="1">
    <citation type="journal article" date="2024" name="Commun. Biol.">
        <title>Comparative genomic analysis of thermophilic fungi reveals convergent evolutionary adaptations and gene losses.</title>
        <authorList>
            <person name="Steindorff A.S."/>
            <person name="Aguilar-Pontes M.V."/>
            <person name="Robinson A.J."/>
            <person name="Andreopoulos B."/>
            <person name="LaButti K."/>
            <person name="Kuo A."/>
            <person name="Mondo S."/>
            <person name="Riley R."/>
            <person name="Otillar R."/>
            <person name="Haridas S."/>
            <person name="Lipzen A."/>
            <person name="Grimwood J."/>
            <person name="Schmutz J."/>
            <person name="Clum A."/>
            <person name="Reid I.D."/>
            <person name="Moisan M.C."/>
            <person name="Butler G."/>
            <person name="Nguyen T.T.M."/>
            <person name="Dewar K."/>
            <person name="Conant G."/>
            <person name="Drula E."/>
            <person name="Henrissat B."/>
            <person name="Hansel C."/>
            <person name="Singer S."/>
            <person name="Hutchinson M.I."/>
            <person name="de Vries R.P."/>
            <person name="Natvig D.O."/>
            <person name="Powell A.J."/>
            <person name="Tsang A."/>
            <person name="Grigoriev I.V."/>
        </authorList>
    </citation>
    <scope>NUCLEOTIDE SEQUENCE [LARGE SCALE GENOMIC DNA]</scope>
    <source>
        <strain evidence="1 2">CBS 494.80</strain>
    </source>
</reference>